<gene>
    <name evidence="3" type="ORF">ACED57_21450</name>
</gene>
<reference evidence="3 4" key="1">
    <citation type="submission" date="2024-06" db="EMBL/GenBank/DDBJ databases">
        <authorList>
            <person name="Steensen K."/>
            <person name="Seneca J."/>
            <person name="Bartlau N."/>
            <person name="Yu A.X."/>
            <person name="Polz M.F."/>
        </authorList>
    </citation>
    <scope>NUCLEOTIDE SEQUENCE [LARGE SCALE GENOMIC DNA]</scope>
    <source>
        <strain evidence="3 4">1F9</strain>
    </source>
</reference>
<accession>A0ABV4KTF5</accession>
<dbReference type="InterPro" id="IPR011010">
    <property type="entry name" value="DNA_brk_join_enz"/>
</dbReference>
<comment type="similarity">
    <text evidence="1">Belongs to the 'phage' integrase family.</text>
</comment>
<dbReference type="SUPFAM" id="SSF56349">
    <property type="entry name" value="DNA breaking-rejoining enzymes"/>
    <property type="match status" value="1"/>
</dbReference>
<comment type="caution">
    <text evidence="3">The sequence shown here is derived from an EMBL/GenBank/DDBJ whole genome shotgun (WGS) entry which is preliminary data.</text>
</comment>
<proteinExistence type="inferred from homology"/>
<evidence type="ECO:0000313" key="4">
    <source>
        <dbReference type="Proteomes" id="UP001569175"/>
    </source>
</evidence>
<dbReference type="PANTHER" id="PTHR30629:SF6">
    <property type="entry name" value="PROPHAGE INTEGRASE INTA-RELATED"/>
    <property type="match status" value="1"/>
</dbReference>
<protein>
    <recommendedName>
        <fullName evidence="5">Prophage CP4-57 integrase</fullName>
    </recommendedName>
</protein>
<sequence length="112" mass="12856">MLEEPYRTEEGVGLCHSQIANAELKHMEFASRLVSQGLRSIASRMFNEQGFDYDVIEACLAHVDKNQIRGAYNRTDYLERRRKVMCWWGEHIEQSSRGSYSVTGTANIKLAV</sequence>
<evidence type="ECO:0008006" key="5">
    <source>
        <dbReference type="Google" id="ProtNLM"/>
    </source>
</evidence>
<dbReference type="EMBL" id="JBGOOL010000092">
    <property type="protein sequence ID" value="MEZ8055681.1"/>
    <property type="molecule type" value="Genomic_DNA"/>
</dbReference>
<evidence type="ECO:0000256" key="2">
    <source>
        <dbReference type="ARBA" id="ARBA00022908"/>
    </source>
</evidence>
<evidence type="ECO:0000256" key="1">
    <source>
        <dbReference type="ARBA" id="ARBA00008857"/>
    </source>
</evidence>
<evidence type="ECO:0000313" key="3">
    <source>
        <dbReference type="EMBL" id="MEZ8055681.1"/>
    </source>
</evidence>
<name>A0ABV4KTF5_9VIBR</name>
<dbReference type="PANTHER" id="PTHR30629">
    <property type="entry name" value="PROPHAGE INTEGRASE"/>
    <property type="match status" value="1"/>
</dbReference>
<keyword evidence="4" id="KW-1185">Reference proteome</keyword>
<dbReference type="InterPro" id="IPR050808">
    <property type="entry name" value="Phage_Integrase"/>
</dbReference>
<keyword evidence="2" id="KW-0229">DNA integration</keyword>
<dbReference type="Proteomes" id="UP001569175">
    <property type="component" value="Unassembled WGS sequence"/>
</dbReference>
<dbReference type="RefSeq" id="WP_371708469.1">
    <property type="nucleotide sequence ID" value="NZ_JBGOOL010000092.1"/>
</dbReference>
<organism evidence="3 4">
    <name type="scientific">Vibrio atlanticus</name>
    <dbReference type="NCBI Taxonomy" id="693153"/>
    <lineage>
        <taxon>Bacteria</taxon>
        <taxon>Pseudomonadati</taxon>
        <taxon>Pseudomonadota</taxon>
        <taxon>Gammaproteobacteria</taxon>
        <taxon>Vibrionales</taxon>
        <taxon>Vibrionaceae</taxon>
        <taxon>Vibrio</taxon>
    </lineage>
</organism>